<feature type="region of interest" description="Disordered" evidence="1">
    <location>
        <begin position="131"/>
        <end position="181"/>
    </location>
</feature>
<evidence type="ECO:0000313" key="2">
    <source>
        <dbReference type="EMBL" id="QIX02377.1"/>
    </source>
</evidence>
<feature type="compositionally biased region" description="Polar residues" evidence="1">
    <location>
        <begin position="131"/>
        <end position="146"/>
    </location>
</feature>
<dbReference type="OrthoDB" id="5325276at2759"/>
<protein>
    <recommendedName>
        <fullName evidence="4">DUF2382 domain-containing protein</fullName>
    </recommendedName>
</protein>
<gene>
    <name evidence="2" type="ORF">AMS68_007894</name>
</gene>
<organism evidence="2 3">
    <name type="scientific">Peltaster fructicola</name>
    <dbReference type="NCBI Taxonomy" id="286661"/>
    <lineage>
        <taxon>Eukaryota</taxon>
        <taxon>Fungi</taxon>
        <taxon>Dikarya</taxon>
        <taxon>Ascomycota</taxon>
        <taxon>Pezizomycotina</taxon>
        <taxon>Dothideomycetes</taxon>
        <taxon>Dothideomycetes incertae sedis</taxon>
        <taxon>Peltaster</taxon>
    </lineage>
</organism>
<dbReference type="EMBL" id="CP051143">
    <property type="protein sequence ID" value="QIX02377.1"/>
    <property type="molecule type" value="Genomic_DNA"/>
</dbReference>
<feature type="compositionally biased region" description="Polar residues" evidence="1">
    <location>
        <begin position="12"/>
        <end position="24"/>
    </location>
</feature>
<name>A0A6H0Y5P9_9PEZI</name>
<dbReference type="Proteomes" id="UP000503462">
    <property type="component" value="Chromosome 5"/>
</dbReference>
<evidence type="ECO:0000256" key="1">
    <source>
        <dbReference type="SAM" id="MobiDB-lite"/>
    </source>
</evidence>
<accession>A0A6H0Y5P9</accession>
<feature type="region of interest" description="Disordered" evidence="1">
    <location>
        <begin position="94"/>
        <end position="119"/>
    </location>
</feature>
<reference evidence="2 3" key="1">
    <citation type="journal article" date="2016" name="Sci. Rep.">
        <title>Peltaster fructicola genome reveals evolution from an invasive phytopathogen to an ectophytic parasite.</title>
        <authorList>
            <person name="Xu C."/>
            <person name="Chen H."/>
            <person name="Gleason M.L."/>
            <person name="Xu J.R."/>
            <person name="Liu H."/>
            <person name="Zhang R."/>
            <person name="Sun G."/>
        </authorList>
    </citation>
    <scope>NUCLEOTIDE SEQUENCE [LARGE SCALE GENOMIC DNA]</scope>
    <source>
        <strain evidence="2 3">LNHT1506</strain>
    </source>
</reference>
<evidence type="ECO:0000313" key="3">
    <source>
        <dbReference type="Proteomes" id="UP000503462"/>
    </source>
</evidence>
<proteinExistence type="predicted"/>
<evidence type="ECO:0008006" key="4">
    <source>
        <dbReference type="Google" id="ProtNLM"/>
    </source>
</evidence>
<keyword evidence="3" id="KW-1185">Reference proteome</keyword>
<sequence>MSQANAVPGDASTRQTTRSVSEQELVSDFKHLGIAVRADANDTAQREIGGAAIAARVAYARHLIDKGEPDRQSSLAQPAIESAAISALSDGRRAVNTDPYHDSTQPSATGPEGGKRLQHKPDLTNLREANVATSTEQHHNQQSNLAQGYGNHRSSRATNDLPVDDLNYREPASELPSNPDTKETVIAKPVTHETVKVQHHEIRQEVIHRDIHEYHEVTKILPVVETVVLPARHFIETADGGKVEIPEPKGAIGVGRTEFVKTTTTLPNSSASVLP</sequence>
<dbReference type="AlphaFoldDB" id="A0A6H0Y5P9"/>
<feature type="region of interest" description="Disordered" evidence="1">
    <location>
        <begin position="1"/>
        <end position="24"/>
    </location>
</feature>